<feature type="region of interest" description="Disordered" evidence="1">
    <location>
        <begin position="1"/>
        <end position="22"/>
    </location>
</feature>
<sequence>MPRRRQNQTDGDAPEPTPSAQDLEQLREYLSSEKPPVDDDLHQIVGPEEPFFNAGWSQADEDAVRSEWDQSDEKQCLARLPPSLLPPWKVAMRIFRSTPVGIISPLQNLVYQPLPATGRTQTSPIYSEPFSKRFAALMAHPFWQGEVTTLIIAIQYAVICRLDDRRYWEVPIFCDAMRALTNDMDESGTEMPEPIHEMHVEARSRCGTGRPPCAISDFLEHVGNVAKSTQYPPIPSTQMECLGMKVYPVTLKDLDVLTQALNTFSQQGLPIFCKVSMAFEAYKEASSQRDMPSANQLPGFYERAVLCDRRVIVQMTRRGETEHESRAVTRCSSIINAESSIPSQSRTQSTLLLSGLLRSQTQRSGLSTASTVRRPASPTAPQGSDLNNAQIQGQLDELVNQRMGEMRSQLVSERSQLMAEMRSQVVAEIRSQVVAEIRSQVVAEIRSQVVAEVVAQVEATLGDESSREPGLSRRRRYQLPEPEQDSDEEGLGGLDGDDLGGLGGNSDVPMTEPTPGPRDDPRSPSDPLEEDVGILLGPTPAGWKSLDLGRRRHATTRYRPMRRIRSARNEDRDEGTSRCVGESRMGVIQMRRN</sequence>
<feature type="compositionally biased region" description="Acidic residues" evidence="1">
    <location>
        <begin position="482"/>
        <end position="498"/>
    </location>
</feature>
<dbReference type="InParanoid" id="C7Z3N6"/>
<dbReference type="VEuPathDB" id="FungiDB:NECHADRAFT_83313"/>
<dbReference type="EMBL" id="GG698909">
    <property type="protein sequence ID" value="EEU41168.1"/>
    <property type="molecule type" value="Genomic_DNA"/>
</dbReference>
<evidence type="ECO:0000256" key="1">
    <source>
        <dbReference type="SAM" id="MobiDB-lite"/>
    </source>
</evidence>
<dbReference type="HOGENOM" id="CLU_460107_0_0_1"/>
<gene>
    <name evidence="2" type="ORF">NECHADRAFT_83313</name>
</gene>
<feature type="compositionally biased region" description="Polar residues" evidence="1">
    <location>
        <begin position="379"/>
        <end position="388"/>
    </location>
</feature>
<dbReference type="AlphaFoldDB" id="C7Z3N6"/>
<name>C7Z3N6_FUSV7</name>
<evidence type="ECO:0000313" key="2">
    <source>
        <dbReference type="EMBL" id="EEU41168.1"/>
    </source>
</evidence>
<protein>
    <submittedName>
        <fullName evidence="2">Uncharacterized protein</fullName>
    </submittedName>
</protein>
<dbReference type="KEGG" id="nhe:NECHADRAFT_83313"/>
<keyword evidence="3" id="KW-1185">Reference proteome</keyword>
<accession>C7Z3N6</accession>
<evidence type="ECO:0000313" key="3">
    <source>
        <dbReference type="Proteomes" id="UP000005206"/>
    </source>
</evidence>
<dbReference type="Proteomes" id="UP000005206">
    <property type="component" value="Chromosome 8"/>
</dbReference>
<dbReference type="RefSeq" id="XP_003046881.1">
    <property type="nucleotide sequence ID" value="XM_003046835.1"/>
</dbReference>
<feature type="region of interest" description="Disordered" evidence="1">
    <location>
        <begin position="460"/>
        <end position="582"/>
    </location>
</feature>
<feature type="compositionally biased region" description="Basic and acidic residues" evidence="1">
    <location>
        <begin position="567"/>
        <end position="576"/>
    </location>
</feature>
<feature type="region of interest" description="Disordered" evidence="1">
    <location>
        <begin position="362"/>
        <end position="388"/>
    </location>
</feature>
<reference evidence="2 3" key="1">
    <citation type="journal article" date="2009" name="PLoS Genet.">
        <title>The genome of Nectria haematococca: contribution of supernumerary chromosomes to gene expansion.</title>
        <authorList>
            <person name="Coleman J.J."/>
            <person name="Rounsley S.D."/>
            <person name="Rodriguez-Carres M."/>
            <person name="Kuo A."/>
            <person name="Wasmann C.C."/>
            <person name="Grimwood J."/>
            <person name="Schmutz J."/>
            <person name="Taga M."/>
            <person name="White G.J."/>
            <person name="Zhou S."/>
            <person name="Schwartz D.C."/>
            <person name="Freitag M."/>
            <person name="Ma L.J."/>
            <person name="Danchin E.G."/>
            <person name="Henrissat B."/>
            <person name="Coutinho P.M."/>
            <person name="Nelson D.R."/>
            <person name="Straney D."/>
            <person name="Napoli C.A."/>
            <person name="Barker B.M."/>
            <person name="Gribskov M."/>
            <person name="Rep M."/>
            <person name="Kroken S."/>
            <person name="Molnar I."/>
            <person name="Rensing C."/>
            <person name="Kennell J.C."/>
            <person name="Zamora J."/>
            <person name="Farman M.L."/>
            <person name="Selker E.U."/>
            <person name="Salamov A."/>
            <person name="Shapiro H."/>
            <person name="Pangilinan J."/>
            <person name="Lindquist E."/>
            <person name="Lamers C."/>
            <person name="Grigoriev I.V."/>
            <person name="Geiser D.M."/>
            <person name="Covert S.F."/>
            <person name="Temporini E."/>
            <person name="Vanetten H.D."/>
        </authorList>
    </citation>
    <scope>NUCLEOTIDE SEQUENCE [LARGE SCALE GENOMIC DNA]</scope>
    <source>
        <strain evidence="3">ATCC MYA-4622 / CBS 123669 / FGSC 9596 / NRRL 45880 / 77-13-4</strain>
    </source>
</reference>
<dbReference type="GeneID" id="9678688"/>
<feature type="compositionally biased region" description="Basic residues" evidence="1">
    <location>
        <begin position="550"/>
        <end position="566"/>
    </location>
</feature>
<dbReference type="eggNOG" id="ENOG502T4E1">
    <property type="taxonomic scope" value="Eukaryota"/>
</dbReference>
<organism evidence="2 3">
    <name type="scientific">Fusarium vanettenii (strain ATCC MYA-4622 / CBS 123669 / FGSC 9596 / NRRL 45880 / 77-13-4)</name>
    <name type="common">Fusarium solani subsp. pisi</name>
    <dbReference type="NCBI Taxonomy" id="660122"/>
    <lineage>
        <taxon>Eukaryota</taxon>
        <taxon>Fungi</taxon>
        <taxon>Dikarya</taxon>
        <taxon>Ascomycota</taxon>
        <taxon>Pezizomycotina</taxon>
        <taxon>Sordariomycetes</taxon>
        <taxon>Hypocreomycetidae</taxon>
        <taxon>Hypocreales</taxon>
        <taxon>Nectriaceae</taxon>
        <taxon>Fusarium</taxon>
        <taxon>Fusarium solani species complex</taxon>
        <taxon>Fusarium vanettenii</taxon>
    </lineage>
</organism>
<proteinExistence type="predicted"/>
<dbReference type="OrthoDB" id="4754366at2759"/>